<proteinExistence type="predicted"/>
<keyword evidence="3" id="KW-1185">Reference proteome</keyword>
<organism evidence="2 3">
    <name type="scientific">Amycolatopsis arida</name>
    <dbReference type="NCBI Taxonomy" id="587909"/>
    <lineage>
        <taxon>Bacteria</taxon>
        <taxon>Bacillati</taxon>
        <taxon>Actinomycetota</taxon>
        <taxon>Actinomycetes</taxon>
        <taxon>Pseudonocardiales</taxon>
        <taxon>Pseudonocardiaceae</taxon>
        <taxon>Amycolatopsis</taxon>
    </lineage>
</organism>
<dbReference type="RefSeq" id="WP_092533999.1">
    <property type="nucleotide sequence ID" value="NZ_FOWW01000009.1"/>
</dbReference>
<dbReference type="AlphaFoldDB" id="A0A1I5ZCL5"/>
<dbReference type="Proteomes" id="UP000198727">
    <property type="component" value="Unassembled WGS sequence"/>
</dbReference>
<reference evidence="3" key="1">
    <citation type="submission" date="2016-10" db="EMBL/GenBank/DDBJ databases">
        <authorList>
            <person name="Varghese N."/>
            <person name="Submissions S."/>
        </authorList>
    </citation>
    <scope>NUCLEOTIDE SEQUENCE [LARGE SCALE GENOMIC DNA]</scope>
    <source>
        <strain evidence="3">CGMCC 4.5579</strain>
    </source>
</reference>
<feature type="domain" description="DUF6545" evidence="1">
    <location>
        <begin position="24"/>
        <end position="176"/>
    </location>
</feature>
<dbReference type="EMBL" id="FOWW01000009">
    <property type="protein sequence ID" value="SFQ54226.1"/>
    <property type="molecule type" value="Genomic_DNA"/>
</dbReference>
<dbReference type="Pfam" id="PF20182">
    <property type="entry name" value="DUF6545"/>
    <property type="match status" value="1"/>
</dbReference>
<name>A0A1I5ZCL5_9PSEU</name>
<evidence type="ECO:0000313" key="3">
    <source>
        <dbReference type="Proteomes" id="UP000198727"/>
    </source>
</evidence>
<sequence>MMIGFAMSAAPAAMDAALYAYAGIRLRPLWSALRPLAPEVALPSLSLGASSSGRGVCGQRGGGGARRARDAVAVRRRAYRQVIEILDWCRYLQPYLDPRMEQIAEEHADAVGLTGERRDAAVDAARIASALDTAKAAPYPVAVSAADSPPLPRRDPGPSRGAQVRMLVAIARAFTRSPVVLRTRQDYRASLDRP</sequence>
<dbReference type="InterPro" id="IPR046675">
    <property type="entry name" value="DUF6545"/>
</dbReference>
<protein>
    <recommendedName>
        <fullName evidence="1">DUF6545 domain-containing protein</fullName>
    </recommendedName>
</protein>
<gene>
    <name evidence="2" type="ORF">SAMN05421810_10946</name>
</gene>
<accession>A0A1I5ZCL5</accession>
<evidence type="ECO:0000313" key="2">
    <source>
        <dbReference type="EMBL" id="SFQ54226.1"/>
    </source>
</evidence>
<evidence type="ECO:0000259" key="1">
    <source>
        <dbReference type="Pfam" id="PF20182"/>
    </source>
</evidence>
<dbReference type="STRING" id="587909.SAMN05421810_10946"/>